<dbReference type="EMBL" id="JAAMFK010000006">
    <property type="protein sequence ID" value="MBS9339029.1"/>
    <property type="molecule type" value="Genomic_DNA"/>
</dbReference>
<organism evidence="1 2">
    <name type="scientific">Fructobacillus broussonetiae</name>
    <dbReference type="NCBI Taxonomy" id="2713173"/>
    <lineage>
        <taxon>Bacteria</taxon>
        <taxon>Bacillati</taxon>
        <taxon>Bacillota</taxon>
        <taxon>Bacilli</taxon>
        <taxon>Lactobacillales</taxon>
        <taxon>Lactobacillaceae</taxon>
        <taxon>Fructobacillus</taxon>
    </lineage>
</organism>
<gene>
    <name evidence="1" type="ORF">G6R29_05265</name>
</gene>
<protein>
    <submittedName>
        <fullName evidence="1">Uncharacterized protein</fullName>
    </submittedName>
</protein>
<reference evidence="1 2" key="1">
    <citation type="submission" date="2020-02" db="EMBL/GenBank/DDBJ databases">
        <title>Fructobacillus sp. isolated from paper mulberry of Taiwan.</title>
        <authorList>
            <person name="Lin S.-T."/>
        </authorList>
    </citation>
    <scope>NUCLEOTIDE SEQUENCE [LARGE SCALE GENOMIC DNA]</scope>
    <source>
        <strain evidence="1 2">M2-14</strain>
    </source>
</reference>
<sequence>MIKNSKANIVVLEDCDLAVVTGGHNVFGYLIGRALGKQLNLFKKGVYSLLR</sequence>
<evidence type="ECO:0000313" key="1">
    <source>
        <dbReference type="EMBL" id="MBS9339029.1"/>
    </source>
</evidence>
<dbReference type="RefSeq" id="WP_213809314.1">
    <property type="nucleotide sequence ID" value="NZ_JAAMFK010000006.1"/>
</dbReference>
<dbReference type="Proteomes" id="UP001519504">
    <property type="component" value="Unassembled WGS sequence"/>
</dbReference>
<proteinExistence type="predicted"/>
<name>A0ABS5R386_9LACO</name>
<evidence type="ECO:0000313" key="2">
    <source>
        <dbReference type="Proteomes" id="UP001519504"/>
    </source>
</evidence>
<keyword evidence="2" id="KW-1185">Reference proteome</keyword>
<comment type="caution">
    <text evidence="1">The sequence shown here is derived from an EMBL/GenBank/DDBJ whole genome shotgun (WGS) entry which is preliminary data.</text>
</comment>
<accession>A0ABS5R386</accession>